<name>A0A4V1J1X2_9FUNG</name>
<organism evidence="2 3">
    <name type="scientific">Syncephalis pseudoplumigaleata</name>
    <dbReference type="NCBI Taxonomy" id="1712513"/>
    <lineage>
        <taxon>Eukaryota</taxon>
        <taxon>Fungi</taxon>
        <taxon>Fungi incertae sedis</taxon>
        <taxon>Zoopagomycota</taxon>
        <taxon>Zoopagomycotina</taxon>
        <taxon>Zoopagomycetes</taxon>
        <taxon>Zoopagales</taxon>
        <taxon>Piptocephalidaceae</taxon>
        <taxon>Syncephalis</taxon>
    </lineage>
</organism>
<proteinExistence type="predicted"/>
<keyword evidence="3" id="KW-1185">Reference proteome</keyword>
<dbReference type="EMBL" id="KZ989395">
    <property type="protein sequence ID" value="RKP26549.1"/>
    <property type="molecule type" value="Genomic_DNA"/>
</dbReference>
<sequence length="176" mass="19876">MDENNIMQQLQRLLLQEREHQQAQLHALEERMAATARDAARNAVAEAEATARAAAPETTVYPPAPPQPAYDMPAEPPPMAHAEDLAQWCRTIEFEMEGYPQWTDAQRVHAACLKLIGIARMWLLDHRDAAANNVEGYVSITNLKRYWFLRGLTDRTMAGQLALNQHTTFEALEPSN</sequence>
<evidence type="ECO:0000313" key="2">
    <source>
        <dbReference type="EMBL" id="RKP26549.1"/>
    </source>
</evidence>
<evidence type="ECO:0000313" key="3">
    <source>
        <dbReference type="Proteomes" id="UP000278143"/>
    </source>
</evidence>
<reference evidence="3" key="1">
    <citation type="journal article" date="2018" name="Nat. Microbiol.">
        <title>Leveraging single-cell genomics to expand the fungal tree of life.</title>
        <authorList>
            <person name="Ahrendt S.R."/>
            <person name="Quandt C.A."/>
            <person name="Ciobanu D."/>
            <person name="Clum A."/>
            <person name="Salamov A."/>
            <person name="Andreopoulos B."/>
            <person name="Cheng J.F."/>
            <person name="Woyke T."/>
            <person name="Pelin A."/>
            <person name="Henrissat B."/>
            <person name="Reynolds N.K."/>
            <person name="Benny G.L."/>
            <person name="Smith M.E."/>
            <person name="James T.Y."/>
            <person name="Grigoriev I.V."/>
        </authorList>
    </citation>
    <scope>NUCLEOTIDE SEQUENCE [LARGE SCALE GENOMIC DNA]</scope>
    <source>
        <strain evidence="3">Benny S71-1</strain>
    </source>
</reference>
<feature type="coiled-coil region" evidence="1">
    <location>
        <begin position="11"/>
        <end position="38"/>
    </location>
</feature>
<keyword evidence="1" id="KW-0175">Coiled coil</keyword>
<protein>
    <recommendedName>
        <fullName evidence="4">DUF4939 domain-containing protein</fullName>
    </recommendedName>
</protein>
<dbReference type="AlphaFoldDB" id="A0A4V1J1X2"/>
<accession>A0A4V1J1X2</accession>
<evidence type="ECO:0008006" key="4">
    <source>
        <dbReference type="Google" id="ProtNLM"/>
    </source>
</evidence>
<dbReference type="Proteomes" id="UP000278143">
    <property type="component" value="Unassembled WGS sequence"/>
</dbReference>
<gene>
    <name evidence="2" type="ORF">SYNPS1DRAFT_21713</name>
</gene>
<evidence type="ECO:0000256" key="1">
    <source>
        <dbReference type="SAM" id="Coils"/>
    </source>
</evidence>